<reference evidence="2" key="2">
    <citation type="submission" date="2014-05" db="EMBL/GenBank/DDBJ databases">
        <authorList>
            <person name="Aslett A.Martin."/>
            <person name="De Silva Nishadi"/>
        </authorList>
    </citation>
    <scope>NUCLEOTIDE SEQUENCE</scope>
    <source>
        <strain evidence="2">YM</strain>
    </source>
</reference>
<sequence>MSYKVWESINTIDTYFVDDPNNSGTNISGNTLNMFFSDCNCSSDEEKIISGFIMLLNMFNDINDENIDSEKLVEYAILWLSYKLNQKKEDETIISNEFYTDYIEANSCYDKHITSDTSKNINKGVIEKKIKSMNMNIKDISNFYDPFKSLFNMYSEFGPEKNTQCKTCLESAGEFFEKYEKLKNSFDITKGYLYSKLWSSLSIDYQIFEHKYSAKCSNISPLVACPRSSVTKNILITIAIIFDITKGSSYSQLWYSLSNDYDKFKEKYNSDKCGYVPSLVACPRSSVTKNTLIKIAIIFVASSILLGVSYKYSLFGFRKKVKKRLRRKLKSLRRKWLIDI</sequence>
<dbReference type="AlphaFoldDB" id="A0A077X6C4"/>
<keyword evidence="1" id="KW-1133">Transmembrane helix</keyword>
<dbReference type="InterPro" id="IPR006477">
    <property type="entry name" value="Yir_bir_cir"/>
</dbReference>
<keyword evidence="1" id="KW-0472">Membrane</keyword>
<keyword evidence="1" id="KW-0812">Transmembrane</keyword>
<proteinExistence type="predicted"/>
<dbReference type="VEuPathDB" id="PlasmoDB:PYYM_0024700"/>
<organism evidence="2">
    <name type="scientific">Plasmodium yoelii</name>
    <dbReference type="NCBI Taxonomy" id="5861"/>
    <lineage>
        <taxon>Eukaryota</taxon>
        <taxon>Sar</taxon>
        <taxon>Alveolata</taxon>
        <taxon>Apicomplexa</taxon>
        <taxon>Aconoidasida</taxon>
        <taxon>Haemosporida</taxon>
        <taxon>Plasmodiidae</taxon>
        <taxon>Plasmodium</taxon>
        <taxon>Plasmodium (Vinckeia)</taxon>
    </lineage>
</organism>
<dbReference type="VEuPathDB" id="PlasmoDB:PY17X_1100075"/>
<feature type="transmembrane region" description="Helical" evidence="1">
    <location>
        <begin position="292"/>
        <end position="317"/>
    </location>
</feature>
<dbReference type="Pfam" id="PF06022">
    <property type="entry name" value="Cir_Bir_Yir"/>
    <property type="match status" value="2"/>
</dbReference>
<dbReference type="VEuPathDB" id="PlasmoDB:Py17XNL_001105402"/>
<evidence type="ECO:0000313" key="2">
    <source>
        <dbReference type="EMBL" id="CDS44191.1"/>
    </source>
</evidence>
<protein>
    <submittedName>
        <fullName evidence="2">YIR protein</fullName>
    </submittedName>
</protein>
<name>A0A077X6C4_PLAYE</name>
<gene>
    <name evidence="2" type="ORF">PYYM_0024700</name>
</gene>
<accession>A0A077X6C4</accession>
<evidence type="ECO:0000256" key="1">
    <source>
        <dbReference type="SAM" id="Phobius"/>
    </source>
</evidence>
<dbReference type="NCBIfam" id="TIGR01590">
    <property type="entry name" value="yir-bir-cir_Pla"/>
    <property type="match status" value="1"/>
</dbReference>
<dbReference type="VEuPathDB" id="PlasmoDB:PY06265"/>
<dbReference type="VEuPathDB" id="PlasmoDB:PY03542"/>
<reference evidence="2" key="1">
    <citation type="journal article" date="2014" name="BMC Biol.">
        <title>A comprehensive evaluation of rodent malaria parasite genomes and gene expression.</title>
        <authorList>
            <person name="Otto T.D."/>
            <person name="Bohme U."/>
            <person name="Jackson A.P."/>
            <person name="Hunt M."/>
            <person name="Franke-Fayard B."/>
            <person name="Hoeijmakers W.A."/>
            <person name="Religa A.A."/>
            <person name="Robertson L."/>
            <person name="Sanders M."/>
            <person name="Ogun S.A."/>
            <person name="Cunningham D."/>
            <person name="Erhart A."/>
            <person name="Billker O."/>
            <person name="Khan S.M."/>
            <person name="Stunnenberg H.G."/>
            <person name="Langhorne J."/>
            <person name="Holder A.A."/>
            <person name="Waters A.P."/>
            <person name="Newbold C.I."/>
            <person name="Pain A."/>
            <person name="Berriman M."/>
            <person name="Janse C.J."/>
        </authorList>
    </citation>
    <scope>NUCLEOTIDE SEQUENCE</scope>
    <source>
        <strain evidence="2">YM</strain>
    </source>
</reference>
<dbReference type="EMBL" id="LK023149">
    <property type="protein sequence ID" value="CDS44191.1"/>
    <property type="molecule type" value="Genomic_DNA"/>
</dbReference>